<evidence type="ECO:0000259" key="5">
    <source>
        <dbReference type="PROSITE" id="PS50930"/>
    </source>
</evidence>
<dbReference type="PROSITE" id="PS50110">
    <property type="entry name" value="RESPONSE_REGULATORY"/>
    <property type="match status" value="1"/>
</dbReference>
<feature type="domain" description="Response regulatory" evidence="4">
    <location>
        <begin position="2"/>
        <end position="121"/>
    </location>
</feature>
<comment type="function">
    <text evidence="2">May play the central regulatory role in sporulation. It may be an element of the effector pathway responsible for the activation of sporulation genes in response to nutritional stress. Spo0A may act in concert with spo0H (a sigma factor) to control the expression of some genes that are critical to the sporulation process.</text>
</comment>
<keyword evidence="3" id="KW-0597">Phosphoprotein</keyword>
<reference evidence="6 7" key="1">
    <citation type="submission" date="2015-09" db="EMBL/GenBank/DDBJ databases">
        <authorList>
            <consortium name="Pathogen Informatics"/>
        </authorList>
    </citation>
    <scope>NUCLEOTIDE SEQUENCE [LARGE SCALE GENOMIC DNA]</scope>
    <source>
        <strain evidence="6 7">2789STDY5608850</strain>
    </source>
</reference>
<dbReference type="RefSeq" id="WP_055653959.1">
    <property type="nucleotide sequence ID" value="NZ_CABIXC010000003.1"/>
</dbReference>
<dbReference type="InterPro" id="IPR046947">
    <property type="entry name" value="LytR-like"/>
</dbReference>
<dbReference type="SMART" id="SM00448">
    <property type="entry name" value="REC"/>
    <property type="match status" value="1"/>
</dbReference>
<evidence type="ECO:0000313" key="6">
    <source>
        <dbReference type="EMBL" id="CUN97111.1"/>
    </source>
</evidence>
<dbReference type="EMBL" id="CYZE01000003">
    <property type="protein sequence ID" value="CUN97111.1"/>
    <property type="molecule type" value="Genomic_DNA"/>
</dbReference>
<organism evidence="6 7">
    <name type="scientific">Hungatella hathewayi</name>
    <dbReference type="NCBI Taxonomy" id="154046"/>
    <lineage>
        <taxon>Bacteria</taxon>
        <taxon>Bacillati</taxon>
        <taxon>Bacillota</taxon>
        <taxon>Clostridia</taxon>
        <taxon>Lachnospirales</taxon>
        <taxon>Lachnospiraceae</taxon>
        <taxon>Hungatella</taxon>
    </lineage>
</organism>
<dbReference type="Pfam" id="PF04397">
    <property type="entry name" value="LytTR"/>
    <property type="match status" value="1"/>
</dbReference>
<gene>
    <name evidence="6" type="primary">yehT_5</name>
    <name evidence="6" type="ORF">ERS852407_01518</name>
</gene>
<dbReference type="Proteomes" id="UP000095651">
    <property type="component" value="Unassembled WGS sequence"/>
</dbReference>
<evidence type="ECO:0000313" key="7">
    <source>
        <dbReference type="Proteomes" id="UP000095651"/>
    </source>
</evidence>
<dbReference type="Gene3D" id="2.40.50.1020">
    <property type="entry name" value="LytTr DNA-binding domain"/>
    <property type="match status" value="1"/>
</dbReference>
<dbReference type="InterPro" id="IPR011006">
    <property type="entry name" value="CheY-like_superfamily"/>
</dbReference>
<proteinExistence type="predicted"/>
<dbReference type="SMART" id="SM00850">
    <property type="entry name" value="LytTR"/>
    <property type="match status" value="1"/>
</dbReference>
<dbReference type="PANTHER" id="PTHR37299">
    <property type="entry name" value="TRANSCRIPTIONAL REGULATOR-RELATED"/>
    <property type="match status" value="1"/>
</dbReference>
<dbReference type="SUPFAM" id="SSF52172">
    <property type="entry name" value="CheY-like"/>
    <property type="match status" value="1"/>
</dbReference>
<dbReference type="InterPro" id="IPR007492">
    <property type="entry name" value="LytTR_DNA-bd_dom"/>
</dbReference>
<dbReference type="InterPro" id="IPR001789">
    <property type="entry name" value="Sig_transdc_resp-reg_receiver"/>
</dbReference>
<evidence type="ECO:0000256" key="1">
    <source>
        <dbReference type="ARBA" id="ARBA00018672"/>
    </source>
</evidence>
<dbReference type="GO" id="GO:0000156">
    <property type="term" value="F:phosphorelay response regulator activity"/>
    <property type="evidence" value="ECO:0007669"/>
    <property type="project" value="InterPro"/>
</dbReference>
<sequence length="240" mass="27600">MKIAICDDEQPVLNQLHKFINQYALDNLFDYTILEFSKSERLLEAASQDPDIKILFLDIYMSPLSGMDLADILRANGNDCAIIFVTVSTEHYARSYEINAVHYLVKPVTYDRVKMALDRCEQVLTASSKFASFSAGGKEIRLPLREIRFVEVFRNQTVIHADSDITLRSTLDAVMHQISDIRFLRTHRSYLVNMDYITKRNGNDLYLSSGEKVPLSRTCEKTFEREYGRYLTVTITGDKT</sequence>
<evidence type="ECO:0000256" key="2">
    <source>
        <dbReference type="ARBA" id="ARBA00024867"/>
    </source>
</evidence>
<dbReference type="PANTHER" id="PTHR37299:SF1">
    <property type="entry name" value="STAGE 0 SPORULATION PROTEIN A HOMOLOG"/>
    <property type="match status" value="1"/>
</dbReference>
<dbReference type="PROSITE" id="PS50930">
    <property type="entry name" value="HTH_LYTTR"/>
    <property type="match status" value="1"/>
</dbReference>
<protein>
    <recommendedName>
        <fullName evidence="1">Stage 0 sporulation protein A homolog</fullName>
    </recommendedName>
</protein>
<accession>A0A174B7V2</accession>
<dbReference type="Gene3D" id="3.40.50.2300">
    <property type="match status" value="1"/>
</dbReference>
<dbReference type="AlphaFoldDB" id="A0A174B7V2"/>
<name>A0A174B7V2_9FIRM</name>
<evidence type="ECO:0000256" key="3">
    <source>
        <dbReference type="PROSITE-ProRule" id="PRU00169"/>
    </source>
</evidence>
<evidence type="ECO:0000259" key="4">
    <source>
        <dbReference type="PROSITE" id="PS50110"/>
    </source>
</evidence>
<feature type="domain" description="HTH LytTR-type" evidence="5">
    <location>
        <begin position="131"/>
        <end position="217"/>
    </location>
</feature>
<feature type="modified residue" description="4-aspartylphosphate" evidence="3">
    <location>
        <position position="58"/>
    </location>
</feature>
<dbReference type="Pfam" id="PF00072">
    <property type="entry name" value="Response_reg"/>
    <property type="match status" value="1"/>
</dbReference>
<dbReference type="GO" id="GO:0003677">
    <property type="term" value="F:DNA binding"/>
    <property type="evidence" value="ECO:0007669"/>
    <property type="project" value="InterPro"/>
</dbReference>